<gene>
    <name evidence="1" type="ORF">MCHLO_07130</name>
</gene>
<keyword evidence="2" id="KW-1185">Reference proteome</keyword>
<accession>A0ABQ0LFN9</accession>
<organism evidence="1 2">
    <name type="scientific">Mycena chlorophos</name>
    <name type="common">Agaric fungus</name>
    <name type="synonym">Agaricus chlorophos</name>
    <dbReference type="NCBI Taxonomy" id="658473"/>
    <lineage>
        <taxon>Eukaryota</taxon>
        <taxon>Fungi</taxon>
        <taxon>Dikarya</taxon>
        <taxon>Basidiomycota</taxon>
        <taxon>Agaricomycotina</taxon>
        <taxon>Agaricomycetes</taxon>
        <taxon>Agaricomycetidae</taxon>
        <taxon>Agaricales</taxon>
        <taxon>Marasmiineae</taxon>
        <taxon>Mycenaceae</taxon>
        <taxon>Mycena</taxon>
    </lineage>
</organism>
<reference evidence="1" key="1">
    <citation type="submission" date="2014-09" db="EMBL/GenBank/DDBJ databases">
        <title>Genome sequence of the luminous mushroom Mycena chlorophos for searching fungal bioluminescence genes.</title>
        <authorList>
            <person name="Tanaka Y."/>
            <person name="Kasuga D."/>
            <person name="Oba Y."/>
            <person name="Hase S."/>
            <person name="Sato K."/>
            <person name="Oba Y."/>
            <person name="Sakakibara Y."/>
        </authorList>
    </citation>
    <scope>NUCLEOTIDE SEQUENCE</scope>
</reference>
<evidence type="ECO:0000313" key="2">
    <source>
        <dbReference type="Proteomes" id="UP000815677"/>
    </source>
</evidence>
<name>A0ABQ0LFN9_MYCCL</name>
<sequence length="159" mass="17178">TRFPRARNAAWKLQSGDVQIGITSVPSAPQALPSEARRVLELSIKFVMAGFRSPRSAFDGSTLKAKLHWFRSGGLVRAATALNPALSGHHCPENNKVTSFTVPRANPTPTHLRSARRDRPAVLVQLGSVFWQVGNGAGTRLAVERGVGDGHEARFVFGN</sequence>
<evidence type="ECO:0000313" key="1">
    <source>
        <dbReference type="EMBL" id="GAT49842.1"/>
    </source>
</evidence>
<dbReference type="Proteomes" id="UP000815677">
    <property type="component" value="Unassembled WGS sequence"/>
</dbReference>
<protein>
    <submittedName>
        <fullName evidence="1">Uncharacterized protein</fullName>
    </submittedName>
</protein>
<proteinExistence type="predicted"/>
<feature type="non-terminal residue" evidence="1">
    <location>
        <position position="1"/>
    </location>
</feature>
<dbReference type="EMBL" id="DF845960">
    <property type="protein sequence ID" value="GAT49842.1"/>
    <property type="molecule type" value="Genomic_DNA"/>
</dbReference>